<dbReference type="GO" id="GO:0016887">
    <property type="term" value="F:ATP hydrolysis activity"/>
    <property type="evidence" value="ECO:0007669"/>
    <property type="project" value="InterPro"/>
</dbReference>
<dbReference type="InterPro" id="IPR003959">
    <property type="entry name" value="ATPase_AAA_core"/>
</dbReference>
<evidence type="ECO:0000313" key="6">
    <source>
        <dbReference type="Proteomes" id="UP000033640"/>
    </source>
</evidence>
<dbReference type="GO" id="GO:0006508">
    <property type="term" value="P:proteolysis"/>
    <property type="evidence" value="ECO:0007669"/>
    <property type="project" value="UniProtKB-KW"/>
</dbReference>
<dbReference type="OrthoDB" id="9809379at2"/>
<dbReference type="PANTHER" id="PTHR23077">
    <property type="entry name" value="AAA-FAMILY ATPASE"/>
    <property type="match status" value="1"/>
</dbReference>
<dbReference type="SMART" id="SM00382">
    <property type="entry name" value="AAA"/>
    <property type="match status" value="1"/>
</dbReference>
<accession>A0A0F0L920</accession>
<comment type="similarity">
    <text evidence="3">Belongs to the AAA ATPase family.</text>
</comment>
<dbReference type="PROSITE" id="PS00674">
    <property type="entry name" value="AAA"/>
    <property type="match status" value="1"/>
</dbReference>
<name>A0A0F0L920_9MICO</name>
<keyword evidence="5" id="KW-0378">Hydrolase</keyword>
<comment type="caution">
    <text evidence="5">The sequence shown here is derived from an EMBL/GenBank/DDBJ whole genome shotgun (WGS) entry which is preliminary data.</text>
</comment>
<dbReference type="InterPro" id="IPR050168">
    <property type="entry name" value="AAA_ATPase_domain"/>
</dbReference>
<dbReference type="Pfam" id="PF00004">
    <property type="entry name" value="AAA"/>
    <property type="match status" value="1"/>
</dbReference>
<evidence type="ECO:0000256" key="3">
    <source>
        <dbReference type="RuleBase" id="RU003651"/>
    </source>
</evidence>
<reference evidence="5 6" key="1">
    <citation type="submission" date="2015-02" db="EMBL/GenBank/DDBJ databases">
        <title>Draft genome sequences of ten Microbacterium spp. with emphasis on heavy metal contaminated environments.</title>
        <authorList>
            <person name="Corretto E."/>
        </authorList>
    </citation>
    <scope>NUCLEOTIDE SEQUENCE [LARGE SCALE GENOMIC DNA]</scope>
    <source>
        <strain evidence="5 6">BEL4b</strain>
    </source>
</reference>
<dbReference type="InterPro" id="IPR041569">
    <property type="entry name" value="AAA_lid_3"/>
</dbReference>
<dbReference type="InterPro" id="IPR003593">
    <property type="entry name" value="AAA+_ATPase"/>
</dbReference>
<keyword evidence="2 3" id="KW-0067">ATP-binding</keyword>
<gene>
    <name evidence="5" type="primary">ftsH_2</name>
    <name evidence="5" type="ORF">RS83_02261</name>
</gene>
<dbReference type="Gene3D" id="1.10.8.60">
    <property type="match status" value="1"/>
</dbReference>
<proteinExistence type="inferred from homology"/>
<dbReference type="SUPFAM" id="SSF52540">
    <property type="entry name" value="P-loop containing nucleoside triphosphate hydrolases"/>
    <property type="match status" value="1"/>
</dbReference>
<dbReference type="Proteomes" id="UP000033640">
    <property type="component" value="Unassembled WGS sequence"/>
</dbReference>
<evidence type="ECO:0000313" key="5">
    <source>
        <dbReference type="EMBL" id="KJL28780.1"/>
    </source>
</evidence>
<dbReference type="FunFam" id="3.40.50.300:FF:000012">
    <property type="entry name" value="Transitional endoplasmic reticulum ATPase"/>
    <property type="match status" value="1"/>
</dbReference>
<dbReference type="InterPro" id="IPR003960">
    <property type="entry name" value="ATPase_AAA_CS"/>
</dbReference>
<dbReference type="GO" id="GO:0008237">
    <property type="term" value="F:metallopeptidase activity"/>
    <property type="evidence" value="ECO:0007669"/>
    <property type="project" value="UniProtKB-KW"/>
</dbReference>
<keyword evidence="5" id="KW-0482">Metalloprotease</keyword>
<dbReference type="PANTHER" id="PTHR23077:SF171">
    <property type="entry name" value="NUCLEAR VALOSIN-CONTAINING PROTEIN-LIKE"/>
    <property type="match status" value="1"/>
</dbReference>
<dbReference type="EC" id="3.4.24.-" evidence="5"/>
<dbReference type="EMBL" id="JYIW01000025">
    <property type="protein sequence ID" value="KJL28780.1"/>
    <property type="molecule type" value="Genomic_DNA"/>
</dbReference>
<feature type="domain" description="AAA+ ATPase" evidence="4">
    <location>
        <begin position="190"/>
        <end position="325"/>
    </location>
</feature>
<organism evidence="5 6">
    <name type="scientific">Microbacterium oxydans</name>
    <dbReference type="NCBI Taxonomy" id="82380"/>
    <lineage>
        <taxon>Bacteria</taxon>
        <taxon>Bacillati</taxon>
        <taxon>Actinomycetota</taxon>
        <taxon>Actinomycetes</taxon>
        <taxon>Micrococcales</taxon>
        <taxon>Microbacteriaceae</taxon>
        <taxon>Microbacterium</taxon>
    </lineage>
</organism>
<dbReference type="Gene3D" id="3.40.50.300">
    <property type="entry name" value="P-loop containing nucleotide triphosphate hydrolases"/>
    <property type="match status" value="1"/>
</dbReference>
<sequence>MSEVTWGVGGTLVRVTSIDPVSGTIYFRVRNGNDGSVTNLPESDDLRPGDILIIAADGEWDVPPADVWSETYVVAVVRSVLDDGTVLVDNGATLKSVRNDREVKVEANNTVEYSDIEGVVRVVSETPIRSSQGDDVTIDSVRAEYLWDHKGLGAGFSDFGGYPEVKARAQELIETQLERRKKLDKIKARPVKGVLFTGPPGTGKTHLARIIARESNAEFFLVSGPTVVSKWVGDTEDTLRKIFDAATSSKSGRAIIFFDEIDSIAERRGADSHESSRRLVAQLLTLMDGYDDRGKSVIVIAATNRAEALDPALLRPGRFDWEIPFGMPTLSDRLEILKVRASKLVTSSDLPLEDVATLTEGWSAAELTAIWTEAALVAAGDNRERIAGEDLAVAYERVARKPRRSISGEGE</sequence>
<evidence type="ECO:0000256" key="1">
    <source>
        <dbReference type="ARBA" id="ARBA00022741"/>
    </source>
</evidence>
<dbReference type="Pfam" id="PF17862">
    <property type="entry name" value="AAA_lid_3"/>
    <property type="match status" value="1"/>
</dbReference>
<protein>
    <submittedName>
        <fullName evidence="5">ATP-dependent zinc metalloprotease FtsH</fullName>
        <ecNumber evidence="5">3.4.24.-</ecNumber>
    </submittedName>
</protein>
<dbReference type="GO" id="GO:0005524">
    <property type="term" value="F:ATP binding"/>
    <property type="evidence" value="ECO:0007669"/>
    <property type="project" value="UniProtKB-KW"/>
</dbReference>
<keyword evidence="1 3" id="KW-0547">Nucleotide-binding</keyword>
<evidence type="ECO:0000259" key="4">
    <source>
        <dbReference type="SMART" id="SM00382"/>
    </source>
</evidence>
<dbReference type="AlphaFoldDB" id="A0A0F0L920"/>
<keyword evidence="5" id="KW-0645">Protease</keyword>
<dbReference type="PATRIC" id="fig|82380.11.peg.2296"/>
<evidence type="ECO:0000256" key="2">
    <source>
        <dbReference type="ARBA" id="ARBA00022840"/>
    </source>
</evidence>
<dbReference type="InterPro" id="IPR027417">
    <property type="entry name" value="P-loop_NTPase"/>
</dbReference>